<dbReference type="Proteomes" id="UP000826195">
    <property type="component" value="Unassembled WGS sequence"/>
</dbReference>
<proteinExistence type="predicted"/>
<dbReference type="AlphaFoldDB" id="A0AAV7I4X6"/>
<comment type="caution">
    <text evidence="1">The sequence shown here is derived from an EMBL/GenBank/DDBJ whole genome shotgun (WGS) entry which is preliminary data.</text>
</comment>
<keyword evidence="2" id="KW-1185">Reference proteome</keyword>
<dbReference type="EMBL" id="JAHXZJ010002609">
    <property type="protein sequence ID" value="KAH0541004.1"/>
    <property type="molecule type" value="Genomic_DNA"/>
</dbReference>
<evidence type="ECO:0000313" key="2">
    <source>
        <dbReference type="Proteomes" id="UP000826195"/>
    </source>
</evidence>
<reference evidence="1 2" key="1">
    <citation type="journal article" date="2021" name="J. Hered.">
        <title>A chromosome-level genome assembly of the parasitoid wasp, Cotesia glomerata (Hymenoptera: Braconidae).</title>
        <authorList>
            <person name="Pinto B.J."/>
            <person name="Weis J.J."/>
            <person name="Gamble T."/>
            <person name="Ode P.J."/>
            <person name="Paul R."/>
            <person name="Zaspel J.M."/>
        </authorList>
    </citation>
    <scope>NUCLEOTIDE SEQUENCE [LARGE SCALE GENOMIC DNA]</scope>
    <source>
        <strain evidence="1">CgM1</strain>
    </source>
</reference>
<evidence type="ECO:0000313" key="1">
    <source>
        <dbReference type="EMBL" id="KAH0541004.1"/>
    </source>
</evidence>
<sequence>MQARASDHKSLKRGSLKAIQYLRNSNTFLKLSSFFINVSSHQLKFCREFIRAINTGSKLFRGEVWSSLKDFLTLERRKGGDRGEGCRSEADYWRFHYPVIDPLSLCSLAGLRVVAMSQTDVA</sequence>
<name>A0AAV7I4X6_COTGL</name>
<organism evidence="1 2">
    <name type="scientific">Cotesia glomerata</name>
    <name type="common">Lepidopteran parasitic wasp</name>
    <name type="synonym">Apanteles glomeratus</name>
    <dbReference type="NCBI Taxonomy" id="32391"/>
    <lineage>
        <taxon>Eukaryota</taxon>
        <taxon>Metazoa</taxon>
        <taxon>Ecdysozoa</taxon>
        <taxon>Arthropoda</taxon>
        <taxon>Hexapoda</taxon>
        <taxon>Insecta</taxon>
        <taxon>Pterygota</taxon>
        <taxon>Neoptera</taxon>
        <taxon>Endopterygota</taxon>
        <taxon>Hymenoptera</taxon>
        <taxon>Apocrita</taxon>
        <taxon>Ichneumonoidea</taxon>
        <taxon>Braconidae</taxon>
        <taxon>Microgastrinae</taxon>
        <taxon>Cotesia</taxon>
    </lineage>
</organism>
<gene>
    <name evidence="1" type="ORF">KQX54_020774</name>
</gene>
<protein>
    <submittedName>
        <fullName evidence="1">Uncharacterized protein</fullName>
    </submittedName>
</protein>
<accession>A0AAV7I4X6</accession>